<comment type="caution">
    <text evidence="28">The sequence shown here is derived from an EMBL/GenBank/DDBJ whole genome shotgun (WGS) entry which is preliminary data.</text>
</comment>
<gene>
    <name evidence="28" type="ORF">J7T54_004321</name>
</gene>
<proteinExistence type="inferred from homology"/>
<dbReference type="GO" id="GO:0006397">
    <property type="term" value="P:mRNA processing"/>
    <property type="evidence" value="ECO:0007669"/>
    <property type="project" value="UniProtKB-KW"/>
</dbReference>
<dbReference type="GO" id="GO:0102265">
    <property type="term" value="F:tRNA-dihydrouridine47 synthase activity"/>
    <property type="evidence" value="ECO:0007669"/>
    <property type="project" value="UniProtKB-EC"/>
</dbReference>
<keyword evidence="14" id="KW-0863">Zinc-finger</keyword>
<evidence type="ECO:0000256" key="5">
    <source>
        <dbReference type="ARBA" id="ARBA00012376"/>
    </source>
</evidence>
<feature type="domain" description="DUS-like FMN-binding" evidence="27">
    <location>
        <begin position="596"/>
        <end position="645"/>
    </location>
</feature>
<evidence type="ECO:0000256" key="1">
    <source>
        <dbReference type="ARBA" id="ARBA00001917"/>
    </source>
</evidence>
<feature type="compositionally biased region" description="Basic residues" evidence="26">
    <location>
        <begin position="139"/>
        <end position="148"/>
    </location>
</feature>
<evidence type="ECO:0000259" key="27">
    <source>
        <dbReference type="Pfam" id="PF01207"/>
    </source>
</evidence>
<evidence type="ECO:0000256" key="8">
    <source>
        <dbReference type="ARBA" id="ARBA00022630"/>
    </source>
</evidence>
<comment type="similarity">
    <text evidence="4">Belongs to the Dus family. Dus3 subfamily.</text>
</comment>
<keyword evidence="19" id="KW-0539">Nucleus</keyword>
<dbReference type="InterPro" id="IPR013785">
    <property type="entry name" value="Aldolase_TIM"/>
</dbReference>
<feature type="compositionally biased region" description="Basic and acidic residues" evidence="26">
    <location>
        <begin position="79"/>
        <end position="97"/>
    </location>
</feature>
<evidence type="ECO:0000313" key="28">
    <source>
        <dbReference type="EMBL" id="KAI6783294.1"/>
    </source>
</evidence>
<dbReference type="GO" id="GO:0005634">
    <property type="term" value="C:nucleus"/>
    <property type="evidence" value="ECO:0007669"/>
    <property type="project" value="UniProtKB-SubCell"/>
</dbReference>
<evidence type="ECO:0000256" key="23">
    <source>
        <dbReference type="ARBA" id="ARBA00048342"/>
    </source>
</evidence>
<dbReference type="InterPro" id="IPR035587">
    <property type="entry name" value="DUS-like_FMN-bd"/>
</dbReference>
<keyword evidence="9" id="KW-0288">FMN</keyword>
<dbReference type="InterPro" id="IPR018517">
    <property type="entry name" value="tRNA_hU_synthase_CS"/>
</dbReference>
<name>A0A9P9Y4C5_9HYPO</name>
<evidence type="ECO:0000256" key="13">
    <source>
        <dbReference type="ARBA" id="ARBA00022737"/>
    </source>
</evidence>
<protein>
    <recommendedName>
        <fullName evidence="6">tRNA-dihydrouridine(47) synthase [NAD(P)(+)]</fullName>
        <ecNumber evidence="5">1.3.1.89</ecNumber>
    </recommendedName>
    <alternativeName>
        <fullName evidence="20">tRNA-dihydrouridine synthase 3</fullName>
    </alternativeName>
</protein>
<evidence type="ECO:0000256" key="10">
    <source>
        <dbReference type="ARBA" id="ARBA00022664"/>
    </source>
</evidence>
<feature type="compositionally biased region" description="Basic and acidic residues" evidence="26">
    <location>
        <begin position="31"/>
        <end position="45"/>
    </location>
</feature>
<keyword evidence="11" id="KW-0819">tRNA processing</keyword>
<reference evidence="28" key="1">
    <citation type="journal article" date="2021" name="J Fungi (Basel)">
        <title>Genomic and Metabolomic Analyses of the Marine Fungus Emericellopsis cladophorae: Insights into Saltwater Adaptability Mechanisms and Its Biosynthetic Potential.</title>
        <authorList>
            <person name="Goncalves M.F.M."/>
            <person name="Hilario S."/>
            <person name="Van de Peer Y."/>
            <person name="Esteves A.C."/>
            <person name="Alves A."/>
        </authorList>
    </citation>
    <scope>NUCLEOTIDE SEQUENCE</scope>
    <source>
        <strain evidence="28">MUM 19.33</strain>
    </source>
</reference>
<keyword evidence="12" id="KW-0479">Metal-binding</keyword>
<reference evidence="28" key="2">
    <citation type="submission" date="2022-07" db="EMBL/GenBank/DDBJ databases">
        <authorList>
            <person name="Goncalves M.F.M."/>
            <person name="Hilario S."/>
            <person name="Van De Peer Y."/>
            <person name="Esteves A.C."/>
            <person name="Alves A."/>
        </authorList>
    </citation>
    <scope>NUCLEOTIDE SEQUENCE</scope>
    <source>
        <strain evidence="28">MUM 19.33</strain>
    </source>
</reference>
<feature type="region of interest" description="Disordered" evidence="26">
    <location>
        <begin position="245"/>
        <end position="269"/>
    </location>
</feature>
<dbReference type="GO" id="GO:0003723">
    <property type="term" value="F:RNA binding"/>
    <property type="evidence" value="ECO:0007669"/>
    <property type="project" value="TreeGrafter"/>
</dbReference>
<evidence type="ECO:0000256" key="3">
    <source>
        <dbReference type="ARBA" id="ARBA00004496"/>
    </source>
</evidence>
<dbReference type="GO" id="GO:0050660">
    <property type="term" value="F:flavin adenine dinucleotide binding"/>
    <property type="evidence" value="ECO:0007669"/>
    <property type="project" value="InterPro"/>
</dbReference>
<dbReference type="PANTHER" id="PTHR45846:SF1">
    <property type="entry name" value="TRNA-DIHYDROURIDINE(47) SYNTHASE [NAD(P)(+)]-LIKE"/>
    <property type="match status" value="1"/>
</dbReference>
<dbReference type="EMBL" id="JAGIXG020000008">
    <property type="protein sequence ID" value="KAI6783294.1"/>
    <property type="molecule type" value="Genomic_DNA"/>
</dbReference>
<dbReference type="PROSITE" id="PS01136">
    <property type="entry name" value="UPF0034"/>
    <property type="match status" value="1"/>
</dbReference>
<evidence type="ECO:0000256" key="6">
    <source>
        <dbReference type="ARBA" id="ARBA00022143"/>
    </source>
</evidence>
<feature type="compositionally biased region" description="Basic and acidic residues" evidence="26">
    <location>
        <begin position="258"/>
        <end position="269"/>
    </location>
</feature>
<feature type="domain" description="DUS-like FMN-binding" evidence="27">
    <location>
        <begin position="353"/>
        <end position="562"/>
    </location>
</feature>
<comment type="subcellular location">
    <subcellularLocation>
        <location evidence="3">Cytoplasm</location>
    </subcellularLocation>
    <subcellularLocation>
        <location evidence="2">Nucleus</location>
    </subcellularLocation>
</comment>
<accession>A0A9P9Y4C5</accession>
<evidence type="ECO:0000256" key="24">
    <source>
        <dbReference type="ARBA" id="ARBA00049447"/>
    </source>
</evidence>
<dbReference type="GO" id="GO:0005737">
    <property type="term" value="C:cytoplasm"/>
    <property type="evidence" value="ECO:0007669"/>
    <property type="project" value="UniProtKB-SubCell"/>
</dbReference>
<dbReference type="Pfam" id="PF01207">
    <property type="entry name" value="Dus"/>
    <property type="match status" value="2"/>
</dbReference>
<dbReference type="EC" id="1.3.1.89" evidence="5"/>
<dbReference type="SUPFAM" id="SSF51395">
    <property type="entry name" value="FMN-linked oxidoreductases"/>
    <property type="match status" value="1"/>
</dbReference>
<evidence type="ECO:0000256" key="16">
    <source>
        <dbReference type="ARBA" id="ARBA00022857"/>
    </source>
</evidence>
<keyword evidence="10" id="KW-0507">mRNA processing</keyword>
<keyword evidence="29" id="KW-1185">Reference proteome</keyword>
<evidence type="ECO:0000256" key="18">
    <source>
        <dbReference type="ARBA" id="ARBA00023027"/>
    </source>
</evidence>
<keyword evidence="16" id="KW-0521">NADP</keyword>
<evidence type="ECO:0000256" key="4">
    <source>
        <dbReference type="ARBA" id="ARBA00005451"/>
    </source>
</evidence>
<evidence type="ECO:0000256" key="7">
    <source>
        <dbReference type="ARBA" id="ARBA00022490"/>
    </source>
</evidence>
<dbReference type="GeneID" id="75830809"/>
<dbReference type="FunFam" id="3.20.20.70:FF:000145">
    <property type="entry name" value="tRNA-dihydrouridine(47) synthase [NAD(P)(+)]"/>
    <property type="match status" value="1"/>
</dbReference>
<organism evidence="28 29">
    <name type="scientific">Emericellopsis cladophorae</name>
    <dbReference type="NCBI Taxonomy" id="2686198"/>
    <lineage>
        <taxon>Eukaryota</taxon>
        <taxon>Fungi</taxon>
        <taxon>Dikarya</taxon>
        <taxon>Ascomycota</taxon>
        <taxon>Pezizomycotina</taxon>
        <taxon>Sordariomycetes</taxon>
        <taxon>Hypocreomycetidae</taxon>
        <taxon>Hypocreales</taxon>
        <taxon>Bionectriaceae</taxon>
        <taxon>Emericellopsis</taxon>
    </lineage>
</organism>
<dbReference type="OrthoDB" id="259935at2759"/>
<comment type="catalytic activity">
    <reaction evidence="23">
        <text>a 5,6-dihydrouridine in mRNA + NAD(+) = a uridine in mRNA + NADH + H(+)</text>
        <dbReference type="Rhea" id="RHEA:69851"/>
        <dbReference type="Rhea" id="RHEA-COMP:14658"/>
        <dbReference type="Rhea" id="RHEA-COMP:17789"/>
        <dbReference type="ChEBI" id="CHEBI:15378"/>
        <dbReference type="ChEBI" id="CHEBI:57540"/>
        <dbReference type="ChEBI" id="CHEBI:57945"/>
        <dbReference type="ChEBI" id="CHEBI:65315"/>
        <dbReference type="ChEBI" id="CHEBI:74443"/>
    </reaction>
    <physiologicalReaction direction="right-to-left" evidence="23">
        <dbReference type="Rhea" id="RHEA:69853"/>
    </physiologicalReaction>
</comment>
<evidence type="ECO:0000256" key="12">
    <source>
        <dbReference type="ARBA" id="ARBA00022723"/>
    </source>
</evidence>
<keyword evidence="18" id="KW-0520">NAD</keyword>
<evidence type="ECO:0000256" key="15">
    <source>
        <dbReference type="ARBA" id="ARBA00022833"/>
    </source>
</evidence>
<evidence type="ECO:0000256" key="11">
    <source>
        <dbReference type="ARBA" id="ARBA00022694"/>
    </source>
</evidence>
<feature type="compositionally biased region" description="Polar residues" evidence="26">
    <location>
        <begin position="1"/>
        <end position="10"/>
    </location>
</feature>
<dbReference type="PANTHER" id="PTHR45846">
    <property type="entry name" value="TRNA-DIHYDROURIDINE(47) SYNTHASE [NAD(P)(+)]-LIKE"/>
    <property type="match status" value="1"/>
</dbReference>
<evidence type="ECO:0000256" key="2">
    <source>
        <dbReference type="ARBA" id="ARBA00004123"/>
    </source>
</evidence>
<evidence type="ECO:0000256" key="21">
    <source>
        <dbReference type="ARBA" id="ARBA00045934"/>
    </source>
</evidence>
<comment type="catalytic activity">
    <reaction evidence="25">
        <text>5,6-dihydrouridine(47) in tRNA + NADP(+) = uridine(47) in tRNA + NADPH + H(+)</text>
        <dbReference type="Rhea" id="RHEA:53360"/>
        <dbReference type="Rhea" id="RHEA-COMP:13539"/>
        <dbReference type="Rhea" id="RHEA-COMP:13540"/>
        <dbReference type="ChEBI" id="CHEBI:15378"/>
        <dbReference type="ChEBI" id="CHEBI:57783"/>
        <dbReference type="ChEBI" id="CHEBI:58349"/>
        <dbReference type="ChEBI" id="CHEBI:65315"/>
        <dbReference type="ChEBI" id="CHEBI:74443"/>
        <dbReference type="EC" id="1.3.1.89"/>
    </reaction>
    <physiologicalReaction direction="right-to-left" evidence="25">
        <dbReference type="Rhea" id="RHEA:53362"/>
    </physiologicalReaction>
</comment>
<comment type="function">
    <text evidence="21">Catalyzes the synthesis of dihydrouridine, a modified base found in the D-loop of most tRNAs. Specifically modifies U47 in cytoplasmic tRNAs. Catalyzes the synthesis of dihydrouridine in some mRNAs, thereby affecting their translation.</text>
</comment>
<comment type="catalytic activity">
    <reaction evidence="24">
        <text>a 5,6-dihydrouridine in mRNA + NADP(+) = a uridine in mRNA + NADPH + H(+)</text>
        <dbReference type="Rhea" id="RHEA:69855"/>
        <dbReference type="Rhea" id="RHEA-COMP:14658"/>
        <dbReference type="Rhea" id="RHEA-COMP:17789"/>
        <dbReference type="ChEBI" id="CHEBI:15378"/>
        <dbReference type="ChEBI" id="CHEBI:57783"/>
        <dbReference type="ChEBI" id="CHEBI:58349"/>
        <dbReference type="ChEBI" id="CHEBI:65315"/>
        <dbReference type="ChEBI" id="CHEBI:74443"/>
    </reaction>
    <physiologicalReaction direction="right-to-left" evidence="24">
        <dbReference type="Rhea" id="RHEA:69857"/>
    </physiologicalReaction>
</comment>
<dbReference type="Proteomes" id="UP001055219">
    <property type="component" value="Unassembled WGS sequence"/>
</dbReference>
<dbReference type="Pfam" id="PF25585">
    <property type="entry name" value="zf-CCCH_DUS3L"/>
    <property type="match status" value="2"/>
</dbReference>
<dbReference type="GO" id="GO:0008270">
    <property type="term" value="F:zinc ion binding"/>
    <property type="evidence" value="ECO:0007669"/>
    <property type="project" value="UniProtKB-KW"/>
</dbReference>
<keyword evidence="8" id="KW-0285">Flavoprotein</keyword>
<dbReference type="Gene3D" id="3.20.20.70">
    <property type="entry name" value="Aldolase class I"/>
    <property type="match status" value="1"/>
</dbReference>
<evidence type="ECO:0000256" key="22">
    <source>
        <dbReference type="ARBA" id="ARBA00048266"/>
    </source>
</evidence>
<evidence type="ECO:0000256" key="19">
    <source>
        <dbReference type="ARBA" id="ARBA00023242"/>
    </source>
</evidence>
<evidence type="ECO:0000256" key="17">
    <source>
        <dbReference type="ARBA" id="ARBA00023002"/>
    </source>
</evidence>
<feature type="compositionally biased region" description="Basic and acidic residues" evidence="26">
    <location>
        <begin position="117"/>
        <end position="131"/>
    </location>
</feature>
<keyword evidence="17" id="KW-0560">Oxidoreductase</keyword>
<comment type="cofactor">
    <cofactor evidence="1">
        <name>FMN</name>
        <dbReference type="ChEBI" id="CHEBI:58210"/>
    </cofactor>
</comment>
<evidence type="ECO:0000256" key="20">
    <source>
        <dbReference type="ARBA" id="ARBA00031322"/>
    </source>
</evidence>
<dbReference type="CDD" id="cd02801">
    <property type="entry name" value="DUS_like_FMN"/>
    <property type="match status" value="1"/>
</dbReference>
<keyword evidence="15" id="KW-0862">Zinc</keyword>
<dbReference type="AlphaFoldDB" id="A0A9P9Y4C5"/>
<comment type="catalytic activity">
    <reaction evidence="22">
        <text>5,6-dihydrouridine(47) in tRNA + NAD(+) = uridine(47) in tRNA + NADH + H(+)</text>
        <dbReference type="Rhea" id="RHEA:53364"/>
        <dbReference type="Rhea" id="RHEA-COMP:13539"/>
        <dbReference type="Rhea" id="RHEA-COMP:13540"/>
        <dbReference type="ChEBI" id="CHEBI:15378"/>
        <dbReference type="ChEBI" id="CHEBI:57540"/>
        <dbReference type="ChEBI" id="CHEBI:57945"/>
        <dbReference type="ChEBI" id="CHEBI:65315"/>
        <dbReference type="ChEBI" id="CHEBI:74443"/>
        <dbReference type="EC" id="1.3.1.89"/>
    </reaction>
    <physiologicalReaction direction="right-to-left" evidence="22">
        <dbReference type="Rhea" id="RHEA:53366"/>
    </physiologicalReaction>
</comment>
<sequence>MADTNGSVQGEQPHAELAQDASNLTSQHAPPAEDERAAKRQKTNDTEPSATADLTMEHSVPGEGLHDAPAQQENNADAPKVDNRKTNVAPVKKEYIIERTGALPAGTAANNDDDEAEGRTDARDARDDRDNGGGGGGGKKGKDKKKSKGGQNTERSFGYVADAIRLCNSRAMSNEFSPRECKFGDRCKMGHDLRKYLDEGRREDVTIWDGQCPVYAAHGKCPSGWKCRFVKSHMREVEHTDGRKELCLLDNEAPPGEGEPKDEQANDEQRPDVYNVVDMQIKTDLNRKRTDFKQADQYIQWLNQQSKTTDEYHQARRDATEEDLQAIRARFVDPPFKPSEKRRLYFGPETPALAPLTTQGNLPFRRLCVELGAQLTYSEMAMGMPMIQGYKADWTLLKAHESEIAPPTISPTANIVHDYDHARDLRFGAQVSANQPWIATKVADVLHRFVPHLRLIDLNCGCPIDMVYKNGAGSALLESHGKLERMIRGMNTLSGEIPITAKIRTGVRNNRPTAHQVIEKLAFGSREQRDRLGAPGCAAITLHGRSREQRYTKKADWSFIADCAALIQGYNDKRDSLTDTAAEPDPSTLANGGHLYFLGNGDCYSHEDYHRHVADAGVDSVMIGRGALIKPWLFEEIEKGQYLDKSSTERLGYIEKFVKYGLDAWGSDELGIQFTRRFLLEWLSFTHRYIPVGLLERLPPDLNDRPPAYKGRDELETLMASNNYLDWIKITEMFLGPVHPGFKFQPKHKSNAYEAEG</sequence>
<evidence type="ECO:0000256" key="25">
    <source>
        <dbReference type="ARBA" id="ARBA00049513"/>
    </source>
</evidence>
<evidence type="ECO:0000256" key="9">
    <source>
        <dbReference type="ARBA" id="ARBA00022643"/>
    </source>
</evidence>
<evidence type="ECO:0000256" key="14">
    <source>
        <dbReference type="ARBA" id="ARBA00022771"/>
    </source>
</evidence>
<evidence type="ECO:0000256" key="26">
    <source>
        <dbReference type="SAM" id="MobiDB-lite"/>
    </source>
</evidence>
<keyword evidence="7" id="KW-0963">Cytoplasm</keyword>
<keyword evidence="13" id="KW-0677">Repeat</keyword>
<dbReference type="RefSeq" id="XP_051364150.1">
    <property type="nucleotide sequence ID" value="XM_051504226.1"/>
</dbReference>
<evidence type="ECO:0000313" key="29">
    <source>
        <dbReference type="Proteomes" id="UP001055219"/>
    </source>
</evidence>
<feature type="region of interest" description="Disordered" evidence="26">
    <location>
        <begin position="1"/>
        <end position="154"/>
    </location>
</feature>